<comment type="caution">
    <text evidence="2">The sequence shown here is derived from an EMBL/GenBank/DDBJ whole genome shotgun (WGS) entry which is preliminary data.</text>
</comment>
<feature type="transmembrane region" description="Helical" evidence="1">
    <location>
        <begin position="24"/>
        <end position="51"/>
    </location>
</feature>
<dbReference type="EMBL" id="JAULBC010000002">
    <property type="protein sequence ID" value="MEX6687854.1"/>
    <property type="molecule type" value="Genomic_DNA"/>
</dbReference>
<evidence type="ECO:0000313" key="2">
    <source>
        <dbReference type="EMBL" id="MEX6687854.1"/>
    </source>
</evidence>
<evidence type="ECO:0000313" key="3">
    <source>
        <dbReference type="Proteomes" id="UP001560573"/>
    </source>
</evidence>
<feature type="transmembrane region" description="Helical" evidence="1">
    <location>
        <begin position="57"/>
        <end position="76"/>
    </location>
</feature>
<name>A0ABV3ZF78_9BACT</name>
<keyword evidence="3" id="KW-1185">Reference proteome</keyword>
<gene>
    <name evidence="2" type="ORF">QTN47_10135</name>
</gene>
<keyword evidence="1" id="KW-0812">Transmembrane</keyword>
<organism evidence="2 3">
    <name type="scientific">Danxiaibacter flavus</name>
    <dbReference type="NCBI Taxonomy" id="3049108"/>
    <lineage>
        <taxon>Bacteria</taxon>
        <taxon>Pseudomonadati</taxon>
        <taxon>Bacteroidota</taxon>
        <taxon>Chitinophagia</taxon>
        <taxon>Chitinophagales</taxon>
        <taxon>Chitinophagaceae</taxon>
        <taxon>Danxiaibacter</taxon>
    </lineage>
</organism>
<protein>
    <submittedName>
        <fullName evidence="2">Uncharacterized protein</fullName>
    </submittedName>
</protein>
<dbReference type="RefSeq" id="WP_369329258.1">
    <property type="nucleotide sequence ID" value="NZ_JAULBC010000002.1"/>
</dbReference>
<sequence length="116" mass="13085">MIADNNDNMVLTIQKTIGIGSNYLFLRLLTALGTACIFAVAVTIGFSYFGFHYAPLFFVWMVMVAIVFRFIAWLINSYNKAGWIMLIVAIVFFAAAYYFVLLNILPDFGPDLSDVF</sequence>
<evidence type="ECO:0000256" key="1">
    <source>
        <dbReference type="SAM" id="Phobius"/>
    </source>
</evidence>
<reference evidence="2 3" key="1">
    <citation type="submission" date="2023-07" db="EMBL/GenBank/DDBJ databases">
        <authorList>
            <person name="Lian W.-H."/>
        </authorList>
    </citation>
    <scope>NUCLEOTIDE SEQUENCE [LARGE SCALE GENOMIC DNA]</scope>
    <source>
        <strain evidence="2 3">SYSU DXS3180</strain>
    </source>
</reference>
<keyword evidence="1" id="KW-1133">Transmembrane helix</keyword>
<keyword evidence="1" id="KW-0472">Membrane</keyword>
<accession>A0ABV3ZF78</accession>
<proteinExistence type="predicted"/>
<dbReference type="Proteomes" id="UP001560573">
    <property type="component" value="Unassembled WGS sequence"/>
</dbReference>
<feature type="transmembrane region" description="Helical" evidence="1">
    <location>
        <begin position="83"/>
        <end position="105"/>
    </location>
</feature>